<evidence type="ECO:0000256" key="2">
    <source>
        <dbReference type="ARBA" id="ARBA00012897"/>
    </source>
</evidence>
<dbReference type="GO" id="GO:0000286">
    <property type="term" value="F:alanine dehydrogenase activity"/>
    <property type="evidence" value="ECO:0007669"/>
    <property type="project" value="UniProtKB-UniRule"/>
</dbReference>
<dbReference type="PROSITE" id="PS00837">
    <property type="entry name" value="ALADH_PNT_2"/>
    <property type="match status" value="1"/>
</dbReference>
<dbReference type="SUPFAM" id="SSF52283">
    <property type="entry name" value="Formate/glycerate dehydrogenase catalytic domain-like"/>
    <property type="match status" value="1"/>
</dbReference>
<reference evidence="11" key="1">
    <citation type="submission" date="2020-03" db="EMBL/GenBank/DDBJ databases">
        <authorList>
            <person name="Guo F."/>
        </authorList>
    </citation>
    <scope>NUCLEOTIDE SEQUENCE</scope>
    <source>
        <strain evidence="11">JCM 30134</strain>
    </source>
</reference>
<feature type="binding site" evidence="8">
    <location>
        <begin position="239"/>
        <end position="240"/>
    </location>
    <ligand>
        <name>NAD(+)</name>
        <dbReference type="ChEBI" id="CHEBI:57540"/>
    </ligand>
</feature>
<dbReference type="EMBL" id="JAAONZ010000014">
    <property type="protein sequence ID" value="NHO67072.1"/>
    <property type="molecule type" value="Genomic_DNA"/>
</dbReference>
<keyword evidence="3 5" id="KW-0560">Oxidoreductase</keyword>
<feature type="domain" description="Alanine dehydrogenase/pyridine nucleotide transhydrogenase N-terminal" evidence="10">
    <location>
        <begin position="4"/>
        <end position="137"/>
    </location>
</feature>
<feature type="binding site" evidence="8">
    <location>
        <position position="220"/>
    </location>
    <ligand>
        <name>NAD(+)</name>
        <dbReference type="ChEBI" id="CHEBI:57540"/>
    </ligand>
</feature>
<dbReference type="SMART" id="SM01002">
    <property type="entry name" value="AlaDh_PNT_C"/>
    <property type="match status" value="1"/>
</dbReference>
<feature type="active site" description="Proton donor/acceptor" evidence="6">
    <location>
        <position position="96"/>
    </location>
</feature>
<dbReference type="PIRSF" id="PIRSF000183">
    <property type="entry name" value="Alanine_dh"/>
    <property type="match status" value="1"/>
</dbReference>
<dbReference type="GO" id="GO:0005886">
    <property type="term" value="C:plasma membrane"/>
    <property type="evidence" value="ECO:0007669"/>
    <property type="project" value="TreeGrafter"/>
</dbReference>
<evidence type="ECO:0000256" key="3">
    <source>
        <dbReference type="ARBA" id="ARBA00023002"/>
    </source>
</evidence>
<dbReference type="SMART" id="SM01003">
    <property type="entry name" value="AlaDh_PNT_N"/>
    <property type="match status" value="1"/>
</dbReference>
<dbReference type="PANTHER" id="PTHR42795:SF1">
    <property type="entry name" value="ALANINE DEHYDROGENASE"/>
    <property type="match status" value="1"/>
</dbReference>
<organism evidence="11 12">
    <name type="scientific">Pseudomaricurvus hydrocarbonicus</name>
    <dbReference type="NCBI Taxonomy" id="1470433"/>
    <lineage>
        <taxon>Bacteria</taxon>
        <taxon>Pseudomonadati</taxon>
        <taxon>Pseudomonadota</taxon>
        <taxon>Gammaproteobacteria</taxon>
        <taxon>Cellvibrionales</taxon>
        <taxon>Cellvibrionaceae</taxon>
        <taxon>Pseudomaricurvus</taxon>
    </lineage>
</organism>
<dbReference type="Proteomes" id="UP000787472">
    <property type="component" value="Unassembled WGS sequence"/>
</dbReference>
<keyword evidence="8" id="KW-0547">Nucleotide-binding</keyword>
<feature type="binding site" evidence="8">
    <location>
        <begin position="267"/>
        <end position="270"/>
    </location>
    <ligand>
        <name>NAD(+)</name>
        <dbReference type="ChEBI" id="CHEBI:57540"/>
    </ligand>
</feature>
<accession>A0A9E5MMQ1</accession>
<dbReference type="InterPro" id="IPR036291">
    <property type="entry name" value="NAD(P)-bd_dom_sf"/>
</dbReference>
<dbReference type="NCBIfam" id="TIGR00518">
    <property type="entry name" value="alaDH"/>
    <property type="match status" value="1"/>
</dbReference>
<evidence type="ECO:0000313" key="12">
    <source>
        <dbReference type="Proteomes" id="UP000787472"/>
    </source>
</evidence>
<comment type="caution">
    <text evidence="11">The sequence shown here is derived from an EMBL/GenBank/DDBJ whole genome shotgun (WGS) entry which is preliminary data.</text>
</comment>
<comment type="catalytic activity">
    <reaction evidence="5">
        <text>L-alanine + NAD(+) + H2O = pyruvate + NH4(+) + NADH + H(+)</text>
        <dbReference type="Rhea" id="RHEA:18405"/>
        <dbReference type="ChEBI" id="CHEBI:15361"/>
        <dbReference type="ChEBI" id="CHEBI:15377"/>
        <dbReference type="ChEBI" id="CHEBI:15378"/>
        <dbReference type="ChEBI" id="CHEBI:28938"/>
        <dbReference type="ChEBI" id="CHEBI:57540"/>
        <dbReference type="ChEBI" id="CHEBI:57945"/>
        <dbReference type="ChEBI" id="CHEBI:57972"/>
        <dbReference type="EC" id="1.4.1.1"/>
    </reaction>
</comment>
<evidence type="ECO:0000259" key="9">
    <source>
        <dbReference type="SMART" id="SM01002"/>
    </source>
</evidence>
<dbReference type="FunFam" id="3.40.50.720:FF:000049">
    <property type="entry name" value="Alanine dehydrogenase"/>
    <property type="match status" value="1"/>
</dbReference>
<keyword evidence="12" id="KW-1185">Reference proteome</keyword>
<proteinExistence type="inferred from homology"/>
<name>A0A9E5MMQ1_9GAMM</name>
<evidence type="ECO:0000259" key="10">
    <source>
        <dbReference type="SMART" id="SM01003"/>
    </source>
</evidence>
<protein>
    <recommendedName>
        <fullName evidence="2 5">Alanine dehydrogenase</fullName>
        <ecNumber evidence="2 5">1.4.1.1</ecNumber>
    </recommendedName>
</protein>
<dbReference type="EC" id="1.4.1.1" evidence="2 5"/>
<dbReference type="GO" id="GO:0042853">
    <property type="term" value="P:L-alanine catabolic process"/>
    <property type="evidence" value="ECO:0007669"/>
    <property type="project" value="InterPro"/>
</dbReference>
<dbReference type="InterPro" id="IPR007886">
    <property type="entry name" value="AlaDH/PNT_N"/>
</dbReference>
<sequence>MLIGVPKEIKNHEYRIGLTPASVRELTERGHQVIVETQGGAGIGFDDEAYVAAGAKIIETPEEIFATADMIVKVKEPQPHECRQLREGQLLFTYLHLAADPEQAKLLAESGASCVAYETVTDAVNGLPLLAPMSEVAGRLSVQAGAYHLQKAQGGMGALLGGVPGVAPAKVLVIGGGVVGTQAAMMAVGLGAEVTLLDRSLPRLRQLDTEFAGRVKCVYSSSESIESYALEADLVIGAVLIPGAAAPKLLTRDLISRMKQGSVVVDVAIDQGGCFETSVATTHQDPTYVVDGVIHYCVANMPGAVARTSTMALTNATLPFVIALADQGVEKAVATNPHLLAGLNIYQGKVTCEAVAQALNLDYVHPAAALPQTVQAAMAS</sequence>
<dbReference type="GO" id="GO:0000166">
    <property type="term" value="F:nucleotide binding"/>
    <property type="evidence" value="ECO:0007669"/>
    <property type="project" value="UniProtKB-KW"/>
</dbReference>
<feature type="binding site" evidence="8">
    <location>
        <position position="198"/>
    </location>
    <ligand>
        <name>NAD(+)</name>
        <dbReference type="ChEBI" id="CHEBI:57540"/>
    </ligand>
</feature>
<gene>
    <name evidence="11" type="primary">ald</name>
    <name evidence="11" type="ORF">G8770_16100</name>
</gene>
<comment type="similarity">
    <text evidence="1 5">Belongs to the AlaDH/PNT family.</text>
</comment>
<dbReference type="PANTHER" id="PTHR42795">
    <property type="entry name" value="ALANINE DEHYDROGENASE"/>
    <property type="match status" value="1"/>
</dbReference>
<evidence type="ECO:0000256" key="7">
    <source>
        <dbReference type="PIRSR" id="PIRSR000183-2"/>
    </source>
</evidence>
<keyword evidence="4 5" id="KW-0520">NAD</keyword>
<dbReference type="InterPro" id="IPR007698">
    <property type="entry name" value="AlaDH/PNT_NAD(H)-bd"/>
</dbReference>
<dbReference type="InterPro" id="IPR008141">
    <property type="entry name" value="Ala_DH"/>
</dbReference>
<feature type="binding site" evidence="8">
    <location>
        <position position="134"/>
    </location>
    <ligand>
        <name>NAD(+)</name>
        <dbReference type="ChEBI" id="CHEBI:57540"/>
    </ligand>
</feature>
<feature type="binding site" evidence="7">
    <location>
        <position position="75"/>
    </location>
    <ligand>
        <name>substrate</name>
    </ligand>
</feature>
<evidence type="ECO:0000313" key="11">
    <source>
        <dbReference type="EMBL" id="NHO67072.1"/>
    </source>
</evidence>
<dbReference type="InterPro" id="IPR008143">
    <property type="entry name" value="Ala_DH/PNT_CS2"/>
</dbReference>
<feature type="binding site" evidence="8">
    <location>
        <begin position="298"/>
        <end position="301"/>
    </location>
    <ligand>
        <name>NAD(+)</name>
        <dbReference type="ChEBI" id="CHEBI:57540"/>
    </ligand>
</feature>
<dbReference type="CDD" id="cd05305">
    <property type="entry name" value="L-AlaDH"/>
    <property type="match status" value="1"/>
</dbReference>
<feature type="domain" description="Alanine dehydrogenase/pyridine nucleotide transhydrogenase NAD(H)-binding" evidence="9">
    <location>
        <begin position="149"/>
        <end position="297"/>
    </location>
</feature>
<evidence type="ECO:0000256" key="8">
    <source>
        <dbReference type="PIRSR" id="PIRSR000183-3"/>
    </source>
</evidence>
<dbReference type="Pfam" id="PF05222">
    <property type="entry name" value="AlaDh_PNT_N"/>
    <property type="match status" value="1"/>
</dbReference>
<dbReference type="RefSeq" id="WP_167189085.1">
    <property type="nucleotide sequence ID" value="NZ_JAAONZ010000014.1"/>
</dbReference>
<feature type="binding site" evidence="8">
    <location>
        <position position="203"/>
    </location>
    <ligand>
        <name>NAD(+)</name>
        <dbReference type="ChEBI" id="CHEBI:57540"/>
    </ligand>
</feature>
<evidence type="ECO:0000256" key="1">
    <source>
        <dbReference type="ARBA" id="ARBA00005689"/>
    </source>
</evidence>
<feature type="active site" description="Proton donor/acceptor" evidence="6">
    <location>
        <position position="270"/>
    </location>
</feature>
<dbReference type="Gene3D" id="3.40.50.720">
    <property type="entry name" value="NAD(P)-binding Rossmann-like Domain"/>
    <property type="match status" value="2"/>
</dbReference>
<evidence type="ECO:0000256" key="5">
    <source>
        <dbReference type="PIRNR" id="PIRNR000183"/>
    </source>
</evidence>
<feature type="binding site" evidence="7">
    <location>
        <position position="15"/>
    </location>
    <ligand>
        <name>substrate</name>
    </ligand>
</feature>
<dbReference type="AlphaFoldDB" id="A0A9E5MMQ1"/>
<evidence type="ECO:0000256" key="6">
    <source>
        <dbReference type="PIRSR" id="PIRSR000183-1"/>
    </source>
</evidence>
<dbReference type="SUPFAM" id="SSF51735">
    <property type="entry name" value="NAD(P)-binding Rossmann-fold domains"/>
    <property type="match status" value="1"/>
</dbReference>
<dbReference type="Pfam" id="PF01262">
    <property type="entry name" value="AlaDh_PNT_C"/>
    <property type="match status" value="1"/>
</dbReference>
<evidence type="ECO:0000256" key="4">
    <source>
        <dbReference type="ARBA" id="ARBA00023027"/>
    </source>
</evidence>